<evidence type="ECO:0000313" key="3">
    <source>
        <dbReference type="Proteomes" id="UP000479710"/>
    </source>
</evidence>
<gene>
    <name evidence="2" type="ORF">E2562_003700</name>
</gene>
<sequence length="89" mass="9965">MGFTKKQRLSASSHSLLGRVPTSHSSNDPTQRMLTSLSRWMWRKAVITMVGEKLAKLNRENTSIGRGGGGLWTTAASRHERQTERTLAR</sequence>
<feature type="region of interest" description="Disordered" evidence="1">
    <location>
        <begin position="61"/>
        <end position="89"/>
    </location>
</feature>
<evidence type="ECO:0000256" key="1">
    <source>
        <dbReference type="SAM" id="MobiDB-lite"/>
    </source>
</evidence>
<dbReference type="Proteomes" id="UP000479710">
    <property type="component" value="Unassembled WGS sequence"/>
</dbReference>
<dbReference type="AlphaFoldDB" id="A0A6G1C3T6"/>
<feature type="compositionally biased region" description="Basic and acidic residues" evidence="1">
    <location>
        <begin position="77"/>
        <end position="89"/>
    </location>
</feature>
<feature type="compositionally biased region" description="Polar residues" evidence="1">
    <location>
        <begin position="22"/>
        <end position="31"/>
    </location>
</feature>
<proteinExistence type="predicted"/>
<reference evidence="2 3" key="1">
    <citation type="submission" date="2019-11" db="EMBL/GenBank/DDBJ databases">
        <title>Whole genome sequence of Oryza granulata.</title>
        <authorList>
            <person name="Li W."/>
        </authorList>
    </citation>
    <scope>NUCLEOTIDE SEQUENCE [LARGE SCALE GENOMIC DNA]</scope>
    <source>
        <strain evidence="3">cv. Menghai</strain>
        <tissue evidence="2">Leaf</tissue>
    </source>
</reference>
<accession>A0A6G1C3T6</accession>
<dbReference type="EMBL" id="SPHZ02000010">
    <property type="protein sequence ID" value="KAF0894816.1"/>
    <property type="molecule type" value="Genomic_DNA"/>
</dbReference>
<organism evidence="2 3">
    <name type="scientific">Oryza meyeriana var. granulata</name>
    <dbReference type="NCBI Taxonomy" id="110450"/>
    <lineage>
        <taxon>Eukaryota</taxon>
        <taxon>Viridiplantae</taxon>
        <taxon>Streptophyta</taxon>
        <taxon>Embryophyta</taxon>
        <taxon>Tracheophyta</taxon>
        <taxon>Spermatophyta</taxon>
        <taxon>Magnoliopsida</taxon>
        <taxon>Liliopsida</taxon>
        <taxon>Poales</taxon>
        <taxon>Poaceae</taxon>
        <taxon>BOP clade</taxon>
        <taxon>Oryzoideae</taxon>
        <taxon>Oryzeae</taxon>
        <taxon>Oryzinae</taxon>
        <taxon>Oryza</taxon>
        <taxon>Oryza meyeriana</taxon>
    </lineage>
</organism>
<keyword evidence="3" id="KW-1185">Reference proteome</keyword>
<protein>
    <submittedName>
        <fullName evidence="2">Uncharacterized protein</fullName>
    </submittedName>
</protein>
<comment type="caution">
    <text evidence="2">The sequence shown here is derived from an EMBL/GenBank/DDBJ whole genome shotgun (WGS) entry which is preliminary data.</text>
</comment>
<feature type="region of interest" description="Disordered" evidence="1">
    <location>
        <begin position="1"/>
        <end position="31"/>
    </location>
</feature>
<name>A0A6G1C3T6_9ORYZ</name>
<evidence type="ECO:0000313" key="2">
    <source>
        <dbReference type="EMBL" id="KAF0894816.1"/>
    </source>
</evidence>